<dbReference type="GO" id="GO:0015031">
    <property type="term" value="P:protein transport"/>
    <property type="evidence" value="ECO:0007669"/>
    <property type="project" value="UniProtKB-KW"/>
</dbReference>
<dbReference type="PANTHER" id="PTHR12791">
    <property type="entry name" value="GOLGI SNARE BET1-RELATED"/>
    <property type="match status" value="1"/>
</dbReference>
<dbReference type="InterPro" id="IPR039899">
    <property type="entry name" value="BET1_SNARE"/>
</dbReference>
<accession>A0A316Z4W8</accession>
<evidence type="ECO:0008006" key="13">
    <source>
        <dbReference type="Google" id="ProtNLM"/>
    </source>
</evidence>
<keyword evidence="6" id="KW-0333">Golgi apparatus</keyword>
<keyword evidence="5 10" id="KW-1133">Transmembrane helix</keyword>
<dbReference type="OrthoDB" id="261831at2759"/>
<evidence type="ECO:0000256" key="2">
    <source>
        <dbReference type="ARBA" id="ARBA00022448"/>
    </source>
</evidence>
<dbReference type="GO" id="GO:0000139">
    <property type="term" value="C:Golgi membrane"/>
    <property type="evidence" value="ECO:0007669"/>
    <property type="project" value="UniProtKB-SubCell"/>
</dbReference>
<reference evidence="11 12" key="1">
    <citation type="journal article" date="2018" name="Mol. Biol. Evol.">
        <title>Broad Genomic Sampling Reveals a Smut Pathogenic Ancestry of the Fungal Clade Ustilaginomycotina.</title>
        <authorList>
            <person name="Kijpornyongpan T."/>
            <person name="Mondo S.J."/>
            <person name="Barry K."/>
            <person name="Sandor L."/>
            <person name="Lee J."/>
            <person name="Lipzen A."/>
            <person name="Pangilinan J."/>
            <person name="LaButti K."/>
            <person name="Hainaut M."/>
            <person name="Henrissat B."/>
            <person name="Grigoriev I.V."/>
            <person name="Spatafora J.W."/>
            <person name="Aime M.C."/>
        </authorList>
    </citation>
    <scope>NUCLEOTIDE SEQUENCE [LARGE SCALE GENOMIC DNA]</scope>
    <source>
        <strain evidence="11 12">MCA 4186</strain>
    </source>
</reference>
<keyword evidence="2" id="KW-0813">Transport</keyword>
<keyword evidence="7 10" id="KW-0472">Membrane</keyword>
<keyword evidence="3 10" id="KW-0812">Transmembrane</keyword>
<organism evidence="11 12">
    <name type="scientific">Tilletiopsis washingtonensis</name>
    <dbReference type="NCBI Taxonomy" id="58919"/>
    <lineage>
        <taxon>Eukaryota</taxon>
        <taxon>Fungi</taxon>
        <taxon>Dikarya</taxon>
        <taxon>Basidiomycota</taxon>
        <taxon>Ustilaginomycotina</taxon>
        <taxon>Exobasidiomycetes</taxon>
        <taxon>Entylomatales</taxon>
        <taxon>Entylomatales incertae sedis</taxon>
        <taxon>Tilletiopsis</taxon>
    </lineage>
</organism>
<dbReference type="Proteomes" id="UP000245946">
    <property type="component" value="Unassembled WGS sequence"/>
</dbReference>
<dbReference type="STRING" id="58919.A0A316Z4W8"/>
<evidence type="ECO:0000256" key="3">
    <source>
        <dbReference type="ARBA" id="ARBA00022692"/>
    </source>
</evidence>
<evidence type="ECO:0000256" key="9">
    <source>
        <dbReference type="SAM" id="MobiDB-lite"/>
    </source>
</evidence>
<evidence type="ECO:0000256" key="8">
    <source>
        <dbReference type="ARBA" id="ARBA00046280"/>
    </source>
</evidence>
<keyword evidence="4" id="KW-0653">Protein transport</keyword>
<evidence type="ECO:0000256" key="1">
    <source>
        <dbReference type="ARBA" id="ARBA00004394"/>
    </source>
</evidence>
<dbReference type="GeneID" id="37270631"/>
<keyword evidence="12" id="KW-1185">Reference proteome</keyword>
<proteinExistence type="predicted"/>
<evidence type="ECO:0000256" key="4">
    <source>
        <dbReference type="ARBA" id="ARBA00022927"/>
    </source>
</evidence>
<feature type="region of interest" description="Disordered" evidence="9">
    <location>
        <begin position="1"/>
        <end position="61"/>
    </location>
</feature>
<evidence type="ECO:0000256" key="7">
    <source>
        <dbReference type="ARBA" id="ARBA00023136"/>
    </source>
</evidence>
<evidence type="ECO:0000313" key="11">
    <source>
        <dbReference type="EMBL" id="PWN95982.1"/>
    </source>
</evidence>
<name>A0A316Z4W8_9BASI</name>
<evidence type="ECO:0000313" key="12">
    <source>
        <dbReference type="Proteomes" id="UP000245946"/>
    </source>
</evidence>
<sequence length="179" mass="19706">MSRRPGADRHALLGASAYPRSHASAPRGPSPYEQPYASSSSSSHPYSSGIGGGPGGAEEDMYAEYGAPKKEYAPPLGRWTAAERTALDLEEQNEAHIEGLAGKVRLLKEITLGIGQEVRDGTAEMSTLSEAFSTTSAYLGGTFRRMNTMAKRQRGWGCNMLLFVLFVGWIFVFLWWWRR</sequence>
<dbReference type="RefSeq" id="XP_025596261.1">
    <property type="nucleotide sequence ID" value="XM_025743087.1"/>
</dbReference>
<dbReference type="SUPFAM" id="SSF58038">
    <property type="entry name" value="SNARE fusion complex"/>
    <property type="match status" value="1"/>
</dbReference>
<feature type="compositionally biased region" description="Low complexity" evidence="9">
    <location>
        <begin position="30"/>
        <end position="48"/>
    </location>
</feature>
<protein>
    <recommendedName>
        <fullName evidence="13">t-SNARE coiled-coil homology domain-containing protein</fullName>
    </recommendedName>
</protein>
<gene>
    <name evidence="11" type="ORF">FA09DRAFT_331588</name>
</gene>
<comment type="subcellular location">
    <subcellularLocation>
        <location evidence="8">Endomembrane system</location>
        <topology evidence="8">Single-pass type IV membrane protein</topology>
    </subcellularLocation>
    <subcellularLocation>
        <location evidence="1">Golgi apparatus membrane</location>
    </subcellularLocation>
</comment>
<dbReference type="AlphaFoldDB" id="A0A316Z4W8"/>
<evidence type="ECO:0000256" key="5">
    <source>
        <dbReference type="ARBA" id="ARBA00022989"/>
    </source>
</evidence>
<evidence type="ECO:0000256" key="10">
    <source>
        <dbReference type="SAM" id="Phobius"/>
    </source>
</evidence>
<dbReference type="CDD" id="cd15853">
    <property type="entry name" value="SNARE_Bet1"/>
    <property type="match status" value="1"/>
</dbReference>
<feature type="transmembrane region" description="Helical" evidence="10">
    <location>
        <begin position="156"/>
        <end position="177"/>
    </location>
</feature>
<dbReference type="EMBL" id="KZ819301">
    <property type="protein sequence ID" value="PWN95982.1"/>
    <property type="molecule type" value="Genomic_DNA"/>
</dbReference>
<evidence type="ECO:0000256" key="6">
    <source>
        <dbReference type="ARBA" id="ARBA00023034"/>
    </source>
</evidence>
<feature type="compositionally biased region" description="Basic and acidic residues" evidence="9">
    <location>
        <begin position="1"/>
        <end position="11"/>
    </location>
</feature>